<dbReference type="Gramene" id="TuG1812G0200000188.01.T01">
    <property type="protein sequence ID" value="TuG1812G0200000188.01.T01.cds387963"/>
    <property type="gene ID" value="TuG1812G0200000188.01"/>
</dbReference>
<dbReference type="Proteomes" id="UP000015106">
    <property type="component" value="Chromosome 2"/>
</dbReference>
<reference evidence="2" key="2">
    <citation type="submission" date="2018-03" db="EMBL/GenBank/DDBJ databases">
        <title>The Triticum urartu genome reveals the dynamic nature of wheat genome evolution.</title>
        <authorList>
            <person name="Ling H."/>
            <person name="Ma B."/>
            <person name="Shi X."/>
            <person name="Liu H."/>
            <person name="Dong L."/>
            <person name="Sun H."/>
            <person name="Cao Y."/>
            <person name="Gao Q."/>
            <person name="Zheng S."/>
            <person name="Li Y."/>
            <person name="Yu Y."/>
            <person name="Du H."/>
            <person name="Qi M."/>
            <person name="Li Y."/>
            <person name="Yu H."/>
            <person name="Cui Y."/>
            <person name="Wang N."/>
            <person name="Chen C."/>
            <person name="Wu H."/>
            <person name="Zhao Y."/>
            <person name="Zhang J."/>
            <person name="Li Y."/>
            <person name="Zhou W."/>
            <person name="Zhang B."/>
            <person name="Hu W."/>
            <person name="Eijk M."/>
            <person name="Tang J."/>
            <person name="Witsenboer H."/>
            <person name="Zhao S."/>
            <person name="Li Z."/>
            <person name="Zhang A."/>
            <person name="Wang D."/>
            <person name="Liang C."/>
        </authorList>
    </citation>
    <scope>NUCLEOTIDE SEQUENCE [LARGE SCALE GENOMIC DNA]</scope>
    <source>
        <strain evidence="2">cv. G1812</strain>
    </source>
</reference>
<sequence length="320" mass="36921">MHMFNPVRVVLENLAADSSAGANRADGDTSFTYLTSFEFVFILCMMKEILETSEDLGKALQKKAQDIVNAVRLVHSTKVLLEEMRSDEGWELFIGNVVEFCVEHDIDIPDMEELYILRGGRARRQPDHFTRERYLQVEIFRATIDNQLNELNLRFNEKVMDLLSISVTLIPRNGFTSFNAKEICSMVEKYYPTDFTQQERYGLEIQLNHFAADAKNSGDLKKPITITSLCRCLVETGRDRIYNLLDRLLRLLVTLPVSTASAERAFSSLKIIKSRLRNRMEDDFLADSLLLQIEREIASKIPCEDIIADFKSRKNRRSYL</sequence>
<evidence type="ECO:0000259" key="1">
    <source>
        <dbReference type="Pfam" id="PF05699"/>
    </source>
</evidence>
<evidence type="ECO:0000313" key="2">
    <source>
        <dbReference type="EnsemblPlants" id="TuG1812G0200000188.01.T01.cds387963"/>
    </source>
</evidence>
<protein>
    <recommendedName>
        <fullName evidence="1">HAT C-terminal dimerisation domain-containing protein</fullName>
    </recommendedName>
</protein>
<reference evidence="3" key="1">
    <citation type="journal article" date="2013" name="Nature">
        <title>Draft genome of the wheat A-genome progenitor Triticum urartu.</title>
        <authorList>
            <person name="Ling H.Q."/>
            <person name="Zhao S."/>
            <person name="Liu D."/>
            <person name="Wang J."/>
            <person name="Sun H."/>
            <person name="Zhang C."/>
            <person name="Fan H."/>
            <person name="Li D."/>
            <person name="Dong L."/>
            <person name="Tao Y."/>
            <person name="Gao C."/>
            <person name="Wu H."/>
            <person name="Li Y."/>
            <person name="Cui Y."/>
            <person name="Guo X."/>
            <person name="Zheng S."/>
            <person name="Wang B."/>
            <person name="Yu K."/>
            <person name="Liang Q."/>
            <person name="Yang W."/>
            <person name="Lou X."/>
            <person name="Chen J."/>
            <person name="Feng M."/>
            <person name="Jian J."/>
            <person name="Zhang X."/>
            <person name="Luo G."/>
            <person name="Jiang Y."/>
            <person name="Liu J."/>
            <person name="Wang Z."/>
            <person name="Sha Y."/>
            <person name="Zhang B."/>
            <person name="Wu H."/>
            <person name="Tang D."/>
            <person name="Shen Q."/>
            <person name="Xue P."/>
            <person name="Zou S."/>
            <person name="Wang X."/>
            <person name="Liu X."/>
            <person name="Wang F."/>
            <person name="Yang Y."/>
            <person name="An X."/>
            <person name="Dong Z."/>
            <person name="Zhang K."/>
            <person name="Zhang X."/>
            <person name="Luo M.C."/>
            <person name="Dvorak J."/>
            <person name="Tong Y."/>
            <person name="Wang J."/>
            <person name="Yang H."/>
            <person name="Li Z."/>
            <person name="Wang D."/>
            <person name="Zhang A."/>
            <person name="Wang J."/>
        </authorList>
    </citation>
    <scope>NUCLEOTIDE SEQUENCE</scope>
    <source>
        <strain evidence="3">cv. G1812</strain>
    </source>
</reference>
<dbReference type="InterPro" id="IPR012337">
    <property type="entry name" value="RNaseH-like_sf"/>
</dbReference>
<name>A0A8R7P911_TRIUA</name>
<organism evidence="2 3">
    <name type="scientific">Triticum urartu</name>
    <name type="common">Red wild einkorn</name>
    <name type="synonym">Crithodium urartu</name>
    <dbReference type="NCBI Taxonomy" id="4572"/>
    <lineage>
        <taxon>Eukaryota</taxon>
        <taxon>Viridiplantae</taxon>
        <taxon>Streptophyta</taxon>
        <taxon>Embryophyta</taxon>
        <taxon>Tracheophyta</taxon>
        <taxon>Spermatophyta</taxon>
        <taxon>Magnoliopsida</taxon>
        <taxon>Liliopsida</taxon>
        <taxon>Poales</taxon>
        <taxon>Poaceae</taxon>
        <taxon>BOP clade</taxon>
        <taxon>Pooideae</taxon>
        <taxon>Triticodae</taxon>
        <taxon>Triticeae</taxon>
        <taxon>Triticinae</taxon>
        <taxon>Triticum</taxon>
    </lineage>
</organism>
<dbReference type="AlphaFoldDB" id="A0A8R7P911"/>
<evidence type="ECO:0000313" key="3">
    <source>
        <dbReference type="Proteomes" id="UP000015106"/>
    </source>
</evidence>
<dbReference type="SUPFAM" id="SSF53098">
    <property type="entry name" value="Ribonuclease H-like"/>
    <property type="match status" value="1"/>
</dbReference>
<keyword evidence="3" id="KW-1185">Reference proteome</keyword>
<dbReference type="PANTHER" id="PTHR11697">
    <property type="entry name" value="GENERAL TRANSCRIPTION FACTOR 2-RELATED ZINC FINGER PROTEIN"/>
    <property type="match status" value="1"/>
</dbReference>
<dbReference type="InterPro" id="IPR055298">
    <property type="entry name" value="AtLOH3-like"/>
</dbReference>
<dbReference type="InterPro" id="IPR008906">
    <property type="entry name" value="HATC_C_dom"/>
</dbReference>
<feature type="domain" description="HAT C-terminal dimerisation" evidence="1">
    <location>
        <begin position="241"/>
        <end position="296"/>
    </location>
</feature>
<dbReference type="GO" id="GO:0046983">
    <property type="term" value="F:protein dimerization activity"/>
    <property type="evidence" value="ECO:0007669"/>
    <property type="project" value="InterPro"/>
</dbReference>
<reference evidence="2" key="3">
    <citation type="submission" date="2022-06" db="UniProtKB">
        <authorList>
            <consortium name="EnsemblPlants"/>
        </authorList>
    </citation>
    <scope>IDENTIFICATION</scope>
</reference>
<dbReference type="PANTHER" id="PTHR11697:SF230">
    <property type="entry name" value="ZINC FINGER, MYM DOMAIN CONTAINING 1"/>
    <property type="match status" value="1"/>
</dbReference>
<dbReference type="Pfam" id="PF05699">
    <property type="entry name" value="Dimer_Tnp_hAT"/>
    <property type="match status" value="1"/>
</dbReference>
<proteinExistence type="predicted"/>
<accession>A0A8R7P911</accession>
<dbReference type="EnsemblPlants" id="TuG1812G0200000188.01.T01">
    <property type="protein sequence ID" value="TuG1812G0200000188.01.T01.cds387963"/>
    <property type="gene ID" value="TuG1812G0200000188.01"/>
</dbReference>